<protein>
    <submittedName>
        <fullName evidence="2">Uncharacterized protein</fullName>
    </submittedName>
</protein>
<evidence type="ECO:0000313" key="3">
    <source>
        <dbReference type="Proteomes" id="UP000193240"/>
    </source>
</evidence>
<gene>
    <name evidence="2" type="ORF">B5807_01068</name>
</gene>
<dbReference type="EMBL" id="KZ107838">
    <property type="protein sequence ID" value="OSS54551.1"/>
    <property type="molecule type" value="Genomic_DNA"/>
</dbReference>
<dbReference type="SUPFAM" id="SSF53067">
    <property type="entry name" value="Actin-like ATPase domain"/>
    <property type="match status" value="1"/>
</dbReference>
<dbReference type="AlphaFoldDB" id="A0A1Y2MF40"/>
<dbReference type="PANTHER" id="PTHR42749:SF1">
    <property type="entry name" value="CELL SHAPE-DETERMINING PROTEIN MREB"/>
    <property type="match status" value="1"/>
</dbReference>
<dbReference type="PANTHER" id="PTHR42749">
    <property type="entry name" value="CELL SHAPE-DETERMINING PROTEIN MREB"/>
    <property type="match status" value="1"/>
</dbReference>
<proteinExistence type="predicted"/>
<accession>A0A1Y2MF40</accession>
<organism evidence="2 3">
    <name type="scientific">Epicoccum nigrum</name>
    <name type="common">Soil fungus</name>
    <name type="synonym">Epicoccum purpurascens</name>
    <dbReference type="NCBI Taxonomy" id="105696"/>
    <lineage>
        <taxon>Eukaryota</taxon>
        <taxon>Fungi</taxon>
        <taxon>Dikarya</taxon>
        <taxon>Ascomycota</taxon>
        <taxon>Pezizomycotina</taxon>
        <taxon>Dothideomycetes</taxon>
        <taxon>Pleosporomycetidae</taxon>
        <taxon>Pleosporales</taxon>
        <taxon>Pleosporineae</taxon>
        <taxon>Didymellaceae</taxon>
        <taxon>Epicoccum</taxon>
    </lineage>
</organism>
<dbReference type="STRING" id="105696.A0A1Y2MF40"/>
<dbReference type="CDD" id="cd10170">
    <property type="entry name" value="ASKHA_NBD_HSP70"/>
    <property type="match status" value="1"/>
</dbReference>
<dbReference type="Proteomes" id="UP000193240">
    <property type="component" value="Unassembled WGS sequence"/>
</dbReference>
<keyword evidence="3" id="KW-1185">Reference proteome</keyword>
<dbReference type="InterPro" id="IPR043129">
    <property type="entry name" value="ATPase_NBD"/>
</dbReference>
<evidence type="ECO:0000313" key="2">
    <source>
        <dbReference type="EMBL" id="OSS54551.1"/>
    </source>
</evidence>
<sequence>MCVALETAMKEVGLGTDGETSCNISLVSEPEAQAIQTLQSTAYELEVNETFIIVDCGGGTLDLAMFRISITTPLRLVKETTTPKGAAIGASALNQRFRQCAINILKREISSGNACVDTTNVFQEDICNQKLMLTSDDMYYIFRPTTDAIIDMVRDFVNDSRVQGHVATKILLTGGFGDSRYLRHKFTDMIAELNEKLFPPLELRTSKRGQSATSVATGGIRRSKDKSHESSREPSQSISIVRHLQCGTEYFETPLQEVQDQESEPNPVTKEAYVNDVIMWLIIKDSGVLEPNHTVVFTSFYIFEKDETEWRRGEVLYGSDADGLINYRKRTYWMDKGVLVLMGAVWFDVTHLKERIRADNRAERRRDRAEGRPGTVVDSITLRIETTIVGRNLEFIAQYPPTPDGQIIRGTRRHFSVAGALLVSAD</sequence>
<reference evidence="2 3" key="1">
    <citation type="journal article" date="2017" name="Genome Announc.">
        <title>Genome sequence of the saprophytic ascomycete Epicoccum nigrum ICMP 19927 strain isolated from New Zealand.</title>
        <authorList>
            <person name="Fokin M."/>
            <person name="Fleetwood D."/>
            <person name="Weir B.S."/>
            <person name="Villas-Boas S.G."/>
        </authorList>
    </citation>
    <scope>NUCLEOTIDE SEQUENCE [LARGE SCALE GENOMIC DNA]</scope>
    <source>
        <strain evidence="2 3">ICMP 19927</strain>
    </source>
</reference>
<feature type="region of interest" description="Disordered" evidence="1">
    <location>
        <begin position="205"/>
        <end position="238"/>
    </location>
</feature>
<dbReference type="InParanoid" id="A0A1Y2MF40"/>
<evidence type="ECO:0000256" key="1">
    <source>
        <dbReference type="SAM" id="MobiDB-lite"/>
    </source>
</evidence>
<name>A0A1Y2MF40_EPING</name>